<dbReference type="Proteomes" id="UP001175227">
    <property type="component" value="Unassembled WGS sequence"/>
</dbReference>
<evidence type="ECO:0008006" key="4">
    <source>
        <dbReference type="Google" id="ProtNLM"/>
    </source>
</evidence>
<dbReference type="EMBL" id="JAUEPR010000064">
    <property type="protein sequence ID" value="KAK0468918.1"/>
    <property type="molecule type" value="Genomic_DNA"/>
</dbReference>
<accession>A0AA39NNK1</accession>
<protein>
    <recommendedName>
        <fullName evidence="4">Secreted protein</fullName>
    </recommendedName>
</protein>
<evidence type="ECO:0000256" key="1">
    <source>
        <dbReference type="SAM" id="SignalP"/>
    </source>
</evidence>
<gene>
    <name evidence="2" type="ORF">IW261DRAFT_1425972</name>
</gene>
<feature type="signal peptide" evidence="1">
    <location>
        <begin position="1"/>
        <end position="21"/>
    </location>
</feature>
<proteinExistence type="predicted"/>
<organism evidence="2 3">
    <name type="scientific">Armillaria novae-zelandiae</name>
    <dbReference type="NCBI Taxonomy" id="153914"/>
    <lineage>
        <taxon>Eukaryota</taxon>
        <taxon>Fungi</taxon>
        <taxon>Dikarya</taxon>
        <taxon>Basidiomycota</taxon>
        <taxon>Agaricomycotina</taxon>
        <taxon>Agaricomycetes</taxon>
        <taxon>Agaricomycetidae</taxon>
        <taxon>Agaricales</taxon>
        <taxon>Marasmiineae</taxon>
        <taxon>Physalacriaceae</taxon>
        <taxon>Armillaria</taxon>
    </lineage>
</organism>
<comment type="caution">
    <text evidence="2">The sequence shown here is derived from an EMBL/GenBank/DDBJ whole genome shotgun (WGS) entry which is preliminary data.</text>
</comment>
<keyword evidence="3" id="KW-1185">Reference proteome</keyword>
<sequence>MLPSSLMVFPPMLLLLSFVLARANLVKHSLLHVADLHEPVRCFIFKGIAIDIIRRYERPVLRIPSSKYGPSLTALSSGRRRSSLGIGGGSGIVLSARIQHILSQMIPSDSIALRWSEVYTCRSTLRVNQTISTTVVGSVSRVRADEREIVDIGYELRYPPKGCRWKEKNLTIERRVVGGGTQIGRLGKSISSPSGLLPWLDQAET</sequence>
<feature type="chain" id="PRO_5041269022" description="Secreted protein" evidence="1">
    <location>
        <begin position="22"/>
        <end position="205"/>
    </location>
</feature>
<reference evidence="2" key="1">
    <citation type="submission" date="2023-06" db="EMBL/GenBank/DDBJ databases">
        <authorList>
            <consortium name="Lawrence Berkeley National Laboratory"/>
            <person name="Ahrendt S."/>
            <person name="Sahu N."/>
            <person name="Indic B."/>
            <person name="Wong-Bajracharya J."/>
            <person name="Merenyi Z."/>
            <person name="Ke H.-M."/>
            <person name="Monk M."/>
            <person name="Kocsube S."/>
            <person name="Drula E."/>
            <person name="Lipzen A."/>
            <person name="Balint B."/>
            <person name="Henrissat B."/>
            <person name="Andreopoulos B."/>
            <person name="Martin F.M."/>
            <person name="Harder C.B."/>
            <person name="Rigling D."/>
            <person name="Ford K.L."/>
            <person name="Foster G.D."/>
            <person name="Pangilinan J."/>
            <person name="Papanicolaou A."/>
            <person name="Barry K."/>
            <person name="LaButti K."/>
            <person name="Viragh M."/>
            <person name="Koriabine M."/>
            <person name="Yan M."/>
            <person name="Riley R."/>
            <person name="Champramary S."/>
            <person name="Plett K.L."/>
            <person name="Tsai I.J."/>
            <person name="Slot J."/>
            <person name="Sipos G."/>
            <person name="Plett J."/>
            <person name="Nagy L.G."/>
            <person name="Grigoriev I.V."/>
        </authorList>
    </citation>
    <scope>NUCLEOTIDE SEQUENCE</scope>
    <source>
        <strain evidence="2">ICMP 16352</strain>
    </source>
</reference>
<name>A0AA39NNK1_9AGAR</name>
<evidence type="ECO:0000313" key="2">
    <source>
        <dbReference type="EMBL" id="KAK0468918.1"/>
    </source>
</evidence>
<keyword evidence="1" id="KW-0732">Signal</keyword>
<dbReference type="AlphaFoldDB" id="A0AA39NNK1"/>
<evidence type="ECO:0000313" key="3">
    <source>
        <dbReference type="Proteomes" id="UP001175227"/>
    </source>
</evidence>